<evidence type="ECO:0000256" key="1">
    <source>
        <dbReference type="SAM" id="MobiDB-lite"/>
    </source>
</evidence>
<protein>
    <submittedName>
        <fullName evidence="2">Uncharacterized protein</fullName>
    </submittedName>
</protein>
<gene>
    <name evidence="2" type="ORF">C7M71_000120</name>
</gene>
<evidence type="ECO:0000313" key="2">
    <source>
        <dbReference type="EMBL" id="AXI76125.1"/>
    </source>
</evidence>
<dbReference type="KEGG" id="stri:C7M71_000120"/>
<proteinExistence type="predicted"/>
<keyword evidence="3" id="KW-1185">Reference proteome</keyword>
<dbReference type="OrthoDB" id="5125973at2"/>
<organism evidence="2 3">
    <name type="scientific">Peterkaempfera bronchialis</name>
    <dbReference type="NCBI Taxonomy" id="2126346"/>
    <lineage>
        <taxon>Bacteria</taxon>
        <taxon>Bacillati</taxon>
        <taxon>Actinomycetota</taxon>
        <taxon>Actinomycetes</taxon>
        <taxon>Kitasatosporales</taxon>
        <taxon>Streptomycetaceae</taxon>
        <taxon>Peterkaempfera</taxon>
    </lineage>
</organism>
<name>A0A345SQX0_9ACTN</name>
<dbReference type="EMBL" id="CP031264">
    <property type="protein sequence ID" value="AXI76125.1"/>
    <property type="molecule type" value="Genomic_DNA"/>
</dbReference>
<reference evidence="3" key="1">
    <citation type="submission" date="2018-07" db="EMBL/GenBank/DDBJ databases">
        <title>Streptacidiphilus bronchialis DSM 106435 chromosome.</title>
        <authorList>
            <person name="Batra D."/>
            <person name="Gulvik C.A."/>
        </authorList>
    </citation>
    <scope>NUCLEOTIDE SEQUENCE [LARGE SCALE GENOMIC DNA]</scope>
    <source>
        <strain evidence="3">DSM 106435</strain>
    </source>
</reference>
<evidence type="ECO:0000313" key="3">
    <source>
        <dbReference type="Proteomes" id="UP000249340"/>
    </source>
</evidence>
<feature type="region of interest" description="Disordered" evidence="1">
    <location>
        <begin position="56"/>
        <end position="78"/>
    </location>
</feature>
<dbReference type="AlphaFoldDB" id="A0A345SQX0"/>
<dbReference type="Proteomes" id="UP000249340">
    <property type="component" value="Chromosome"/>
</dbReference>
<sequence>MGGGRVIRVHRRDLPSPDGCRWCGDDPGHHGSQWVASAGLHTWEAPTPQQRLMRMKARRAARQAGAATKDAAPRPARD</sequence>
<accession>A0A345SQX0</accession>